<dbReference type="AlphaFoldDB" id="A0A2I0UBL5"/>
<accession>A0A2I0UBL5</accession>
<keyword evidence="2" id="KW-1185">Reference proteome</keyword>
<evidence type="ECO:0000313" key="1">
    <source>
        <dbReference type="EMBL" id="PKU43450.1"/>
    </source>
</evidence>
<sequence>MPVRVAFVPSASKASPKQQLTGQADRQHMGYSLTVPLCMRLTDAETYKSLAFSLVFSLNEKGEEEYVCEEKESVEETQHDPAVCACSPEDQSHPGLHQKKCGQQVGGGDSVPLLSRDPTQSIVSGSGGPNIRRTWTCWKGVQRRATKMIRGLEHLSSEDSLRELELFSLEKRRLRGQLIAAFQYLKGAYKKVGEGCFTTACSDRTRGNGFKLKEGRFRLDIRKKFFTVRVVRHWNGVPREAVDVPSLEVFKTRMDGALSNPV</sequence>
<evidence type="ECO:0000313" key="2">
    <source>
        <dbReference type="Proteomes" id="UP000233556"/>
    </source>
</evidence>
<protein>
    <submittedName>
        <fullName evidence="1">Uncharacterized protein</fullName>
    </submittedName>
</protein>
<reference evidence="2" key="2">
    <citation type="submission" date="2017-12" db="EMBL/GenBank/DDBJ databases">
        <title>Genome sequence of the Bar-tailed Godwit (Limosa lapponica baueri).</title>
        <authorList>
            <person name="Lima N.C.B."/>
            <person name="Parody-Merino A.M."/>
            <person name="Battley P.F."/>
            <person name="Fidler A.E."/>
            <person name="Prosdocimi F."/>
        </authorList>
    </citation>
    <scope>NUCLEOTIDE SEQUENCE [LARGE SCALE GENOMIC DNA]</scope>
</reference>
<organism evidence="1 2">
    <name type="scientific">Limosa lapponica baueri</name>
    <dbReference type="NCBI Taxonomy" id="1758121"/>
    <lineage>
        <taxon>Eukaryota</taxon>
        <taxon>Metazoa</taxon>
        <taxon>Chordata</taxon>
        <taxon>Craniata</taxon>
        <taxon>Vertebrata</taxon>
        <taxon>Euteleostomi</taxon>
        <taxon>Archelosauria</taxon>
        <taxon>Archosauria</taxon>
        <taxon>Dinosauria</taxon>
        <taxon>Saurischia</taxon>
        <taxon>Theropoda</taxon>
        <taxon>Coelurosauria</taxon>
        <taxon>Aves</taxon>
        <taxon>Neognathae</taxon>
        <taxon>Neoaves</taxon>
        <taxon>Charadriiformes</taxon>
        <taxon>Scolopacidae</taxon>
        <taxon>Limosa</taxon>
    </lineage>
</organism>
<proteinExistence type="predicted"/>
<name>A0A2I0UBL5_LIMLA</name>
<reference evidence="2" key="1">
    <citation type="submission" date="2017-11" db="EMBL/GenBank/DDBJ databases">
        <authorList>
            <person name="Lima N.C."/>
            <person name="Parody-Merino A.M."/>
            <person name="Battley P.F."/>
            <person name="Fidler A.E."/>
            <person name="Prosdocimi F."/>
        </authorList>
    </citation>
    <scope>NUCLEOTIDE SEQUENCE [LARGE SCALE GENOMIC DNA]</scope>
</reference>
<gene>
    <name evidence="1" type="ORF">llap_6245</name>
</gene>
<dbReference type="Proteomes" id="UP000233556">
    <property type="component" value="Unassembled WGS sequence"/>
</dbReference>
<dbReference type="EMBL" id="KZ505902">
    <property type="protein sequence ID" value="PKU43450.1"/>
    <property type="molecule type" value="Genomic_DNA"/>
</dbReference>